<protein>
    <submittedName>
        <fullName evidence="1">Uncharacterized protein</fullName>
    </submittedName>
</protein>
<dbReference type="RefSeq" id="WP_142537445.1">
    <property type="nucleotide sequence ID" value="NZ_BMIE01000001.1"/>
</dbReference>
<reference evidence="1 2" key="1">
    <citation type="submission" date="2019-05" db="EMBL/GenBank/DDBJ databases">
        <title>Psychrobacillus vulpis sp. nov., a new species isolated from feces of a red fox that inhabits in The Tablas de Daimiel Natural Park, Albacete, Spain.</title>
        <authorList>
            <person name="Rodriguez M."/>
            <person name="Reina J.C."/>
            <person name="Bejar V."/>
            <person name="Llamas I."/>
        </authorList>
    </citation>
    <scope>NUCLEOTIDE SEQUENCE [LARGE SCALE GENOMIC DNA]</scope>
    <source>
        <strain evidence="1 2">NEAU-3TGS17</strain>
    </source>
</reference>
<dbReference type="OrthoDB" id="2970100at2"/>
<comment type="caution">
    <text evidence="1">The sequence shown here is derived from an EMBL/GenBank/DDBJ whole genome shotgun (WGS) entry which is preliminary data.</text>
</comment>
<proteinExistence type="predicted"/>
<sequence length="110" mass="13048">MDIQLFELKNTLKTLTKNLISRIDSICISLENGEEIDRLLFWLEDLSMFTETTIILSQNNMIDFDMDLFNEKVESLLDKVEEKDYLFVSDLLKYELKPLFSYWDGCMTND</sequence>
<accession>A0A544TE28</accession>
<organism evidence="1 2">
    <name type="scientific">Psychrobacillus lasiicapitis</name>
    <dbReference type="NCBI Taxonomy" id="1636719"/>
    <lineage>
        <taxon>Bacteria</taxon>
        <taxon>Bacillati</taxon>
        <taxon>Bacillota</taxon>
        <taxon>Bacilli</taxon>
        <taxon>Bacillales</taxon>
        <taxon>Bacillaceae</taxon>
        <taxon>Psychrobacillus</taxon>
    </lineage>
</organism>
<evidence type="ECO:0000313" key="2">
    <source>
        <dbReference type="Proteomes" id="UP000317316"/>
    </source>
</evidence>
<name>A0A544TE28_9BACI</name>
<evidence type="ECO:0000313" key="1">
    <source>
        <dbReference type="EMBL" id="TQR15721.1"/>
    </source>
</evidence>
<dbReference type="EMBL" id="VDGH01000002">
    <property type="protein sequence ID" value="TQR15721.1"/>
    <property type="molecule type" value="Genomic_DNA"/>
</dbReference>
<gene>
    <name evidence="1" type="ORF">FG382_03160</name>
</gene>
<dbReference type="AlphaFoldDB" id="A0A544TE28"/>
<dbReference type="Proteomes" id="UP000317316">
    <property type="component" value="Unassembled WGS sequence"/>
</dbReference>
<keyword evidence="2" id="KW-1185">Reference proteome</keyword>